<dbReference type="AlphaFoldDB" id="A0AAJ4SIN9"/>
<reference evidence="2 3" key="1">
    <citation type="submission" date="2018-10" db="EMBL/GenBank/DDBJ databases">
        <title>A collection Staphylococci species genome sequencing.</title>
        <authorList>
            <person name="Cole K."/>
        </authorList>
    </citation>
    <scope>NUCLEOTIDE SEQUENCE [LARGE SCALE GENOMIC DNA]</scope>
    <source>
        <strain evidence="2">CCUG 37923</strain>
        <strain evidence="3">NCTC 12218</strain>
    </source>
</reference>
<protein>
    <submittedName>
        <fullName evidence="2">HK97 gp10 family phage protein</fullName>
    </submittedName>
</protein>
<dbReference type="EMBL" id="JANILD010000002">
    <property type="protein sequence ID" value="MCQ9303052.1"/>
    <property type="molecule type" value="Genomic_DNA"/>
</dbReference>
<sequence>MADFKFNIEWDGLRELQQEFKTMNKRFKLIMLDEMDKIGLTCEEYAKKLSPRDSKELEDSIHSTQATIEGGSFVVYVGTNMKYAAYVHELNNVRPVGDKYERGVKLEGYYIGGRGQRTRDKPSEKGFKPGRKFLQRAVILTDQHFEKAMEKALERLFEGGS</sequence>
<dbReference type="RefSeq" id="WP_126476797.1">
    <property type="nucleotide sequence ID" value="NZ_JANILD010000002.1"/>
</dbReference>
<organism evidence="2 3">
    <name type="scientific">Mammaliicoccus sciuri</name>
    <name type="common">Staphylococcus sciuri</name>
    <dbReference type="NCBI Taxonomy" id="1296"/>
    <lineage>
        <taxon>Bacteria</taxon>
        <taxon>Bacillati</taxon>
        <taxon>Bacillota</taxon>
        <taxon>Bacilli</taxon>
        <taxon>Bacillales</taxon>
        <taxon>Staphylococcaceae</taxon>
        <taxon>Mammaliicoccus</taxon>
    </lineage>
</organism>
<gene>
    <name evidence="2" type="ORF">CD117_04065</name>
    <name evidence="1" type="ORF">NQ032_05375</name>
</gene>
<dbReference type="Pfam" id="PF04883">
    <property type="entry name" value="HK97-gp10_like"/>
    <property type="match status" value="1"/>
</dbReference>
<dbReference type="Proteomes" id="UP000274792">
    <property type="component" value="Unassembled WGS sequence"/>
</dbReference>
<dbReference type="InterPro" id="IPR010064">
    <property type="entry name" value="HK97-gp10_tail"/>
</dbReference>
<comment type="caution">
    <text evidence="2">The sequence shown here is derived from an EMBL/GenBank/DDBJ whole genome shotgun (WGS) entry which is preliminary data.</text>
</comment>
<name>A0AAJ4SIN9_MAMSC</name>
<accession>A0AAJ4SIN9</accession>
<evidence type="ECO:0000313" key="2">
    <source>
        <dbReference type="EMBL" id="RTX73770.1"/>
    </source>
</evidence>
<dbReference type="Proteomes" id="UP001204068">
    <property type="component" value="Unassembled WGS sequence"/>
</dbReference>
<evidence type="ECO:0000313" key="3">
    <source>
        <dbReference type="Proteomes" id="UP000274792"/>
    </source>
</evidence>
<evidence type="ECO:0000313" key="1">
    <source>
        <dbReference type="EMBL" id="MCQ9303052.1"/>
    </source>
</evidence>
<dbReference type="EMBL" id="RXWV01000023">
    <property type="protein sequence ID" value="RTX73770.1"/>
    <property type="molecule type" value="Genomic_DNA"/>
</dbReference>
<reference evidence="1" key="2">
    <citation type="submission" date="2022-07" db="EMBL/GenBank/DDBJ databases">
        <title>Bacterial species isolated from the porcine tonsil microbiota.</title>
        <authorList>
            <person name="Oliveira I.M.F."/>
        </authorList>
    </citation>
    <scope>NUCLEOTIDE SEQUENCE</scope>
    <source>
        <strain evidence="1">8QC2O2</strain>
    </source>
</reference>
<proteinExistence type="predicted"/>